<gene>
    <name evidence="4" type="ORF">IEQ34_013358</name>
</gene>
<dbReference type="GO" id="GO:0008270">
    <property type="term" value="F:zinc ion binding"/>
    <property type="evidence" value="ECO:0007669"/>
    <property type="project" value="InterPro"/>
</dbReference>
<protein>
    <recommendedName>
        <fullName evidence="3">DYW domain-containing protein</fullName>
    </recommendedName>
</protein>
<dbReference type="GO" id="GO:0003723">
    <property type="term" value="F:RNA binding"/>
    <property type="evidence" value="ECO:0007669"/>
    <property type="project" value="InterPro"/>
</dbReference>
<feature type="repeat" description="PPR" evidence="2">
    <location>
        <begin position="344"/>
        <end position="378"/>
    </location>
</feature>
<keyword evidence="1" id="KW-0677">Repeat</keyword>
<dbReference type="FunFam" id="1.25.40.10:FF:000158">
    <property type="entry name" value="pentatricopeptide repeat-containing protein At2g33680"/>
    <property type="match status" value="1"/>
</dbReference>
<comment type="caution">
    <text evidence="4">The sequence shown here is derived from an EMBL/GenBank/DDBJ whole genome shotgun (WGS) entry which is preliminary data.</text>
</comment>
<dbReference type="Proteomes" id="UP000775213">
    <property type="component" value="Unassembled WGS sequence"/>
</dbReference>
<feature type="domain" description="DYW" evidence="3">
    <location>
        <begin position="775"/>
        <end position="868"/>
    </location>
</feature>
<dbReference type="Pfam" id="PF20431">
    <property type="entry name" value="E_motif"/>
    <property type="match status" value="1"/>
</dbReference>
<dbReference type="GO" id="GO:0009451">
    <property type="term" value="P:RNA modification"/>
    <property type="evidence" value="ECO:0007669"/>
    <property type="project" value="InterPro"/>
</dbReference>
<dbReference type="AlphaFoldDB" id="A0AAV7GR53"/>
<evidence type="ECO:0000313" key="5">
    <source>
        <dbReference type="Proteomes" id="UP000775213"/>
    </source>
</evidence>
<name>A0AAV7GR53_DENCH</name>
<dbReference type="InterPro" id="IPR032867">
    <property type="entry name" value="DYW_dom"/>
</dbReference>
<feature type="repeat" description="PPR" evidence="2">
    <location>
        <begin position="415"/>
        <end position="445"/>
    </location>
</feature>
<dbReference type="Gene3D" id="1.25.40.10">
    <property type="entry name" value="Tetratricopeptide repeat domain"/>
    <property type="match status" value="5"/>
</dbReference>
<feature type="repeat" description="PPR" evidence="2">
    <location>
        <begin position="446"/>
        <end position="480"/>
    </location>
</feature>
<organism evidence="4 5">
    <name type="scientific">Dendrobium chrysotoxum</name>
    <name type="common">Orchid</name>
    <dbReference type="NCBI Taxonomy" id="161865"/>
    <lineage>
        <taxon>Eukaryota</taxon>
        <taxon>Viridiplantae</taxon>
        <taxon>Streptophyta</taxon>
        <taxon>Embryophyta</taxon>
        <taxon>Tracheophyta</taxon>
        <taxon>Spermatophyta</taxon>
        <taxon>Magnoliopsida</taxon>
        <taxon>Liliopsida</taxon>
        <taxon>Asparagales</taxon>
        <taxon>Orchidaceae</taxon>
        <taxon>Epidendroideae</taxon>
        <taxon>Malaxideae</taxon>
        <taxon>Dendrobiinae</taxon>
        <taxon>Dendrobium</taxon>
    </lineage>
</organism>
<sequence length="868" mass="96889">MTVFLSSSSFSCLHQTILLTTSTSSTHYLRQPFDKIPQRILPNTGRSDFSQAFTLLVNSGQTPNALLLASLLKDSSHLLDIASGEQLHARGVLSGLTLEPCVRTSLISFYSTVGLLDSAIQVFDEIPAAKETDLTTWNAIISAYSFHRNYAKSLLLFSVMLSISNVAPNSSTYAIITKACASGRDFQFGKALHAMIIKDKTANKSLKTKMFNSIISLYSKCGDLMAAGKVFDSMDASNVISWNAVISGHEQNGQWESALALFRRMVMLTEHRMVLKPSRITFLCVINAISSVQALKLGKEVHAKIIRVGFEDEATLANSLINMYGKCSEVEKARLVFSFLTLGDIVSWNSMLHVFAQSKKLDDCFKLFRRMQSLRINPDIHTLTILLVAFSSNSYVLGREIHGYLLRTQVPEALKVSSYNAVITMYAKNKRIEAAKRLFNWMEARDSCSWNAMIDGYSLNGLYEEAVLHFVEMVEEGLQCDYLTFSILFTASGRLVSIGLGKQVHGYMEKYSLHCHKANASLVSSNNALVSMYSKCGNISDASGVFRMMRRRDVLSWTAMISALANHGMAFESIHIFEMMRKSGMEPNSITYLALLTACAHGGLINEGMFYFNLMCNENEAAVGAQHYAAMVDLFGRAGQFKEAEAMVNLGTASLGNSNLHTGLCLWRNFLGACHAHNQLELGVRAAKKILEIEPKDETTYVLLSNLHASCGLWEDMIAVRKLMKDKGLKKETGCSWVEIGIRKHCFVAGDACHPNRKEIYEKVKELDAKFRGNGYIPMTEFVLHDVDEDQKKEIISCHSEKLAVSFVLLHNNRQAGAIRVFKNLRVCGDCHNWMKVASLHEGKEIILRDSRRFHSFKDGKCSCGDYW</sequence>
<accession>A0AAV7GR53</accession>
<evidence type="ECO:0000313" key="4">
    <source>
        <dbReference type="EMBL" id="KAH0458043.1"/>
    </source>
</evidence>
<dbReference type="PANTHER" id="PTHR47926">
    <property type="entry name" value="PENTATRICOPEPTIDE REPEAT-CONTAINING PROTEIN"/>
    <property type="match status" value="1"/>
</dbReference>
<evidence type="ECO:0000256" key="1">
    <source>
        <dbReference type="ARBA" id="ARBA00022737"/>
    </source>
</evidence>
<evidence type="ECO:0000256" key="2">
    <source>
        <dbReference type="PROSITE-ProRule" id="PRU00708"/>
    </source>
</evidence>
<dbReference type="FunFam" id="1.25.40.10:FF:000381">
    <property type="entry name" value="Pentatricopeptide repeat-containing protein"/>
    <property type="match status" value="1"/>
</dbReference>
<feature type="repeat" description="PPR" evidence="2">
    <location>
        <begin position="553"/>
        <end position="587"/>
    </location>
</feature>
<dbReference type="Pfam" id="PF13041">
    <property type="entry name" value="PPR_2"/>
    <property type="match status" value="3"/>
</dbReference>
<dbReference type="Pfam" id="PF14432">
    <property type="entry name" value="DYW_deaminase"/>
    <property type="match status" value="1"/>
</dbReference>
<dbReference type="EMBL" id="JAGFBR010000012">
    <property type="protein sequence ID" value="KAH0458043.1"/>
    <property type="molecule type" value="Genomic_DNA"/>
</dbReference>
<dbReference type="GO" id="GO:0099402">
    <property type="term" value="P:plant organ development"/>
    <property type="evidence" value="ECO:0007669"/>
    <property type="project" value="UniProtKB-ARBA"/>
</dbReference>
<evidence type="ECO:0000259" key="3">
    <source>
        <dbReference type="Pfam" id="PF14432"/>
    </source>
</evidence>
<dbReference type="PANTHER" id="PTHR47926:SF522">
    <property type="entry name" value="TETRATRICOPEPTIDE REPEAT-LIKE SUPERFAMILY PROTEIN"/>
    <property type="match status" value="1"/>
</dbReference>
<dbReference type="InterPro" id="IPR046960">
    <property type="entry name" value="PPR_At4g14850-like_plant"/>
</dbReference>
<keyword evidence="5" id="KW-1185">Reference proteome</keyword>
<dbReference type="InterPro" id="IPR046848">
    <property type="entry name" value="E_motif"/>
</dbReference>
<dbReference type="PROSITE" id="PS51375">
    <property type="entry name" value="PPR"/>
    <property type="match status" value="5"/>
</dbReference>
<dbReference type="InterPro" id="IPR002885">
    <property type="entry name" value="PPR_rpt"/>
</dbReference>
<feature type="repeat" description="PPR" evidence="2">
    <location>
        <begin position="238"/>
        <end position="268"/>
    </location>
</feature>
<dbReference type="InterPro" id="IPR011990">
    <property type="entry name" value="TPR-like_helical_dom_sf"/>
</dbReference>
<dbReference type="NCBIfam" id="TIGR00756">
    <property type="entry name" value="PPR"/>
    <property type="match status" value="6"/>
</dbReference>
<proteinExistence type="predicted"/>
<dbReference type="Pfam" id="PF01535">
    <property type="entry name" value="PPR"/>
    <property type="match status" value="6"/>
</dbReference>
<reference evidence="4 5" key="1">
    <citation type="journal article" date="2021" name="Hortic Res">
        <title>Chromosome-scale assembly of the Dendrobium chrysotoxum genome enhances the understanding of orchid evolution.</title>
        <authorList>
            <person name="Zhang Y."/>
            <person name="Zhang G.Q."/>
            <person name="Zhang D."/>
            <person name="Liu X.D."/>
            <person name="Xu X.Y."/>
            <person name="Sun W.H."/>
            <person name="Yu X."/>
            <person name="Zhu X."/>
            <person name="Wang Z.W."/>
            <person name="Zhao X."/>
            <person name="Zhong W.Y."/>
            <person name="Chen H."/>
            <person name="Yin W.L."/>
            <person name="Huang T."/>
            <person name="Niu S.C."/>
            <person name="Liu Z.J."/>
        </authorList>
    </citation>
    <scope>NUCLEOTIDE SEQUENCE [LARGE SCALE GENOMIC DNA]</scope>
    <source>
        <strain evidence="4">Lindl</strain>
    </source>
</reference>